<dbReference type="SUPFAM" id="SSF55729">
    <property type="entry name" value="Acyl-CoA N-acyltransferases (Nat)"/>
    <property type="match status" value="1"/>
</dbReference>
<dbReference type="OrthoDB" id="9789081at2"/>
<proteinExistence type="predicted"/>
<dbReference type="GO" id="GO:0016747">
    <property type="term" value="F:acyltransferase activity, transferring groups other than amino-acyl groups"/>
    <property type="evidence" value="ECO:0007669"/>
    <property type="project" value="InterPro"/>
</dbReference>
<dbReference type="InterPro" id="IPR016181">
    <property type="entry name" value="Acyl_CoA_acyltransferase"/>
</dbReference>
<dbReference type="EMBL" id="FQUE01000005">
    <property type="protein sequence ID" value="SHF32821.1"/>
    <property type="molecule type" value="Genomic_DNA"/>
</dbReference>
<dbReference type="RefSeq" id="WP_072857422.1">
    <property type="nucleotide sequence ID" value="NZ_FQUE01000005.1"/>
</dbReference>
<reference evidence="3" key="1">
    <citation type="submission" date="2016-11" db="EMBL/GenBank/DDBJ databases">
        <authorList>
            <person name="Varghese N."/>
            <person name="Submissions S."/>
        </authorList>
    </citation>
    <scope>NUCLEOTIDE SEQUENCE [LARGE SCALE GENOMIC DNA]</scope>
    <source>
        <strain evidence="3">DSM 29326</strain>
    </source>
</reference>
<keyword evidence="3" id="KW-1185">Reference proteome</keyword>
<evidence type="ECO:0000313" key="2">
    <source>
        <dbReference type="EMBL" id="SHF32821.1"/>
    </source>
</evidence>
<dbReference type="Pfam" id="PF13673">
    <property type="entry name" value="Acetyltransf_10"/>
    <property type="match status" value="1"/>
</dbReference>
<feature type="domain" description="N-acetyltransferase" evidence="1">
    <location>
        <begin position="3"/>
        <end position="156"/>
    </location>
</feature>
<gene>
    <name evidence="2" type="ORF">SAMN05444339_10571</name>
</gene>
<accession>A0A1M5ARD8</accession>
<sequence>MTPCIRPYDVADAGALASIFYRAVRIGAAGHYTPVQLADWAPEVRSAEAYADRLAGLDTWVARVDGVPAGFLSLSDGHHIDLLFVDPAQIGRGLAFALYRHLLAELTGRPVARLTVEASAQSRTFFRRQGWNETGQRTRGTGAAAIVTTLMAYDLPPPGG</sequence>
<keyword evidence="2" id="KW-0808">Transferase</keyword>
<dbReference type="InterPro" id="IPR052564">
    <property type="entry name" value="N-acetyltrans/Recomb-assoc"/>
</dbReference>
<dbReference type="Gene3D" id="3.40.630.30">
    <property type="match status" value="1"/>
</dbReference>
<dbReference type="AlphaFoldDB" id="A0A1M5ARD8"/>
<protein>
    <submittedName>
        <fullName evidence="2">Acetyltransferase, GNAT family</fullName>
    </submittedName>
</protein>
<evidence type="ECO:0000313" key="3">
    <source>
        <dbReference type="Proteomes" id="UP000183987"/>
    </source>
</evidence>
<dbReference type="PANTHER" id="PTHR43451">
    <property type="entry name" value="ACETYLTRANSFERASE (GNAT) FAMILY PROTEIN"/>
    <property type="match status" value="1"/>
</dbReference>
<organism evidence="2 3">
    <name type="scientific">Loktanella atrilutea</name>
    <dbReference type="NCBI Taxonomy" id="366533"/>
    <lineage>
        <taxon>Bacteria</taxon>
        <taxon>Pseudomonadati</taxon>
        <taxon>Pseudomonadota</taxon>
        <taxon>Alphaproteobacteria</taxon>
        <taxon>Rhodobacterales</taxon>
        <taxon>Roseobacteraceae</taxon>
        <taxon>Loktanella</taxon>
    </lineage>
</organism>
<dbReference type="PANTHER" id="PTHR43451:SF1">
    <property type="entry name" value="ACETYLTRANSFERASE"/>
    <property type="match status" value="1"/>
</dbReference>
<dbReference type="PROSITE" id="PS51186">
    <property type="entry name" value="GNAT"/>
    <property type="match status" value="1"/>
</dbReference>
<dbReference type="CDD" id="cd04301">
    <property type="entry name" value="NAT_SF"/>
    <property type="match status" value="1"/>
</dbReference>
<dbReference type="InterPro" id="IPR000182">
    <property type="entry name" value="GNAT_dom"/>
</dbReference>
<dbReference type="STRING" id="366533.SAMN05444339_10571"/>
<name>A0A1M5ARD8_LOKAT</name>
<evidence type="ECO:0000259" key="1">
    <source>
        <dbReference type="PROSITE" id="PS51186"/>
    </source>
</evidence>
<dbReference type="Proteomes" id="UP000183987">
    <property type="component" value="Unassembled WGS sequence"/>
</dbReference>